<dbReference type="EMBL" id="JANVFU010000006">
    <property type="protein sequence ID" value="KAJ3744861.1"/>
    <property type="molecule type" value="Genomic_DNA"/>
</dbReference>
<feature type="non-terminal residue" evidence="1">
    <location>
        <position position="1"/>
    </location>
</feature>
<name>A0A9W8P184_9AGAR</name>
<dbReference type="Proteomes" id="UP001142393">
    <property type="component" value="Unassembled WGS sequence"/>
</dbReference>
<keyword evidence="2" id="KW-1185">Reference proteome</keyword>
<protein>
    <submittedName>
        <fullName evidence="1">Uncharacterized protein</fullName>
    </submittedName>
</protein>
<accession>A0A9W8P184</accession>
<proteinExistence type="predicted"/>
<dbReference type="AlphaFoldDB" id="A0A9W8P184"/>
<reference evidence="1 2" key="1">
    <citation type="journal article" date="2023" name="Proc. Natl. Acad. Sci. U.S.A.">
        <title>A global phylogenomic analysis of the shiitake genus Lentinula.</title>
        <authorList>
            <person name="Sierra-Patev S."/>
            <person name="Min B."/>
            <person name="Naranjo-Ortiz M."/>
            <person name="Looney B."/>
            <person name="Konkel Z."/>
            <person name="Slot J.C."/>
            <person name="Sakamoto Y."/>
            <person name="Steenwyk J.L."/>
            <person name="Rokas A."/>
            <person name="Carro J."/>
            <person name="Camarero S."/>
            <person name="Ferreira P."/>
            <person name="Molpeceres G."/>
            <person name="Ruiz-Duenas F.J."/>
            <person name="Serrano A."/>
            <person name="Henrissat B."/>
            <person name="Drula E."/>
            <person name="Hughes K.W."/>
            <person name="Mata J.L."/>
            <person name="Ishikawa N.K."/>
            <person name="Vargas-Isla R."/>
            <person name="Ushijima S."/>
            <person name="Smith C.A."/>
            <person name="Donoghue J."/>
            <person name="Ahrendt S."/>
            <person name="Andreopoulos W."/>
            <person name="He G."/>
            <person name="LaButti K."/>
            <person name="Lipzen A."/>
            <person name="Ng V."/>
            <person name="Riley R."/>
            <person name="Sandor L."/>
            <person name="Barry K."/>
            <person name="Martinez A.T."/>
            <person name="Xiao Y."/>
            <person name="Gibbons J.G."/>
            <person name="Terashima K."/>
            <person name="Grigoriev I.V."/>
            <person name="Hibbett D."/>
        </authorList>
    </citation>
    <scope>NUCLEOTIDE SEQUENCE [LARGE SCALE GENOMIC DNA]</scope>
    <source>
        <strain evidence="1 2">TFB7810</strain>
    </source>
</reference>
<sequence>MESKQICTAYIALLNRRDQEGSIPTGFHWVLCYLPRSDDDTTQGFYVYHVLDESEAWEQSKHVNPVHIEQNDRFHIVIKLGHVLADINTVTDFTASQPATQDDTPLLSTHRKWSCALWIIRVLADFQEAGLFSAIPLQTEDDKMKFYRRIYSAGALASGYPNSDFPVVYHGEVKMTQYK</sequence>
<organism evidence="1 2">
    <name type="scientific">Lentinula detonsa</name>
    <dbReference type="NCBI Taxonomy" id="2804962"/>
    <lineage>
        <taxon>Eukaryota</taxon>
        <taxon>Fungi</taxon>
        <taxon>Dikarya</taxon>
        <taxon>Basidiomycota</taxon>
        <taxon>Agaricomycotina</taxon>
        <taxon>Agaricomycetes</taxon>
        <taxon>Agaricomycetidae</taxon>
        <taxon>Agaricales</taxon>
        <taxon>Marasmiineae</taxon>
        <taxon>Omphalotaceae</taxon>
        <taxon>Lentinula</taxon>
    </lineage>
</organism>
<evidence type="ECO:0000313" key="1">
    <source>
        <dbReference type="EMBL" id="KAJ3744861.1"/>
    </source>
</evidence>
<evidence type="ECO:0000313" key="2">
    <source>
        <dbReference type="Proteomes" id="UP001142393"/>
    </source>
</evidence>
<comment type="caution">
    <text evidence="1">The sequence shown here is derived from an EMBL/GenBank/DDBJ whole genome shotgun (WGS) entry which is preliminary data.</text>
</comment>
<gene>
    <name evidence="1" type="ORF">DFH05DRAFT_1491162</name>
</gene>